<evidence type="ECO:0000256" key="1">
    <source>
        <dbReference type="SAM" id="MobiDB-lite"/>
    </source>
</evidence>
<feature type="domain" description="FecR protein" evidence="3">
    <location>
        <begin position="67"/>
        <end position="159"/>
    </location>
</feature>
<name>A0A3R9YUF8_9HYPH</name>
<keyword evidence="2" id="KW-0732">Signal</keyword>
<dbReference type="Pfam" id="PF04773">
    <property type="entry name" value="FecR"/>
    <property type="match status" value="1"/>
</dbReference>
<feature type="compositionally biased region" description="Polar residues" evidence="1">
    <location>
        <begin position="233"/>
        <end position="249"/>
    </location>
</feature>
<sequence length="1575" mass="165591">MAARPGKSMFVRTLSAGVAAAALLTAQSPAVAKVGVAAAVNTDARGRAPGGAPRVISLGQTVIFKEEIVTDARGLVQVLLLDGTTFTVGPNSQLTIDEFVYNPATGDAKVVATVAKGAFRFIGGQTSRRPDGATINTPVGTIGIRGAMVEGRVDSSDQALFSMIFGDEVQFRGRDGKRSRIYEPGYTLVVRGNGGGLDTNVRRRNESDASTFQTALAGGDGQTGGASEKPTDGTVQNSPVPQSNSNLPNTVPIPTPRSIAVKSSGIEEVETKVSDVDTRAPVVPLVTTTGTVYYGGPSPMSGFSIMSFGAPQPFTQEVVTFAKTNNRLVAGANVVNLPDYTGTQGDEGLEAFIVTDGVFSGNTLTGMAYAGRGDFAAYLLEYGTDTTYPFYMIHGTGTDLVAAAENQTLNDIRQYSLTSDPNVGVPFFAPTSYGPVTNASATNFYVVEPGDSVTGEFETFMSWLSIEGEGLNQKSAVFVTASSNYVDELDADVLGGSRRGSYRSSSDSSAVNMRGAMTTLAGPDGSHFFGPNADHFVIGSSLDPNQTFFDSSVDYESDAAFGSHHVASLVDETPQANYERTSRNVAGFMAGMAESSSNPDYPYALASTTGTNFYMELDAVNNSVAAVGILTDIFNDAWEVESYLLTFGAAPVNELDLGPFGDLETGGLGATGGNTYVAWDIYGAVQNNDPGNTRILTDGDFGEYEGEYGGEYGTEPQEVAHTSSTNPGSYLVSGRAVPIEGFSHCGDCDFIDWGWWGTRVTVQPGESAALPNGRNDFVHMGTWVAGDITNPVDLPTNIRATYQGTMLGTVAVQVDPYTTAQYVASGTFGMSYNFNDRAGEFWIDNFDGYSLYGQASGNGWDSQALFYAQSEYCGESACFTINGAFVNNGTDKAAGVIGDFTIEDYYNGYRAVGTIAGKRTGQADILTARVLTAPDLFEPIGSAETFDDAGPRGIVGSTPESDRRVTFDKTGGMLINSADVTQLPDVTGIEGDDGLEAIAITGIANDRDVSGTAYAGRGDFAAYFLGFDGDPADPYHLLTGTATPVAVVQSLNTGTNIREYTLTQDPLAGIEAPFFFADLFGPMDSQYLSSTNLYIVESNTAADHGEDQTNWDAKVFQSWIYIEGSGEDQKSAAHLYVTSIGVDPDGDASLGGARRGSFRYDASAGPANMRGAVVATEGVNGNTFFGQNAEHFVLGGSISPPDGYADILLGPGYDYDNGEGYLAGGYPYATHHVADLVSTTPQDPAGRTSRTYSGFMSGMVESSYDGADNPYIVLSGINPTFVLSLDAATNNVSATAELSDTVYVPYEYDNEIYYYGVLDGNEAVDGYDLAFGPGQGSGGGSAFVDDNVFGAAQNGDNENTRLRTSDEQNLPNKAGDNPGSYIVSGRANPIDGYAHCTECTFLDWGWWGTRVRTDYDDGETTTTRSDHVHMGTWVAGDITNPADMPTGIVGTYAGTALGNVSRDTDSGTVKYIASGSMNMTFDFDDRRGTLNISNFDGMNLFSEVSDVSTGNQALFAGSMHDYGNNVNGGISGAFVNNGSIKAGGVIGNFGIAGDGVLATGTIAGVQTGTSPSLGH</sequence>
<dbReference type="InterPro" id="IPR006860">
    <property type="entry name" value="FecR"/>
</dbReference>
<feature type="signal peptide" evidence="2">
    <location>
        <begin position="1"/>
        <end position="32"/>
    </location>
</feature>
<reference evidence="4 5" key="1">
    <citation type="submission" date="2018-12" db="EMBL/GenBank/DDBJ databases">
        <title>Mesorhizobium carbonis sp. nov., isolated from coal mine water.</title>
        <authorList>
            <person name="Xin W."/>
            <person name="Xu Z."/>
            <person name="Xiang F."/>
            <person name="Zhang J."/>
            <person name="Xi L."/>
            <person name="Liu J."/>
        </authorList>
    </citation>
    <scope>NUCLEOTIDE SEQUENCE [LARGE SCALE GENOMIC DNA]</scope>
    <source>
        <strain evidence="4 5">B2.3</strain>
    </source>
</reference>
<feature type="region of interest" description="Disordered" evidence="1">
    <location>
        <begin position="1349"/>
        <end position="1381"/>
    </location>
</feature>
<evidence type="ECO:0000313" key="5">
    <source>
        <dbReference type="Proteomes" id="UP000278398"/>
    </source>
</evidence>
<feature type="region of interest" description="Disordered" evidence="1">
    <location>
        <begin position="192"/>
        <end position="257"/>
    </location>
</feature>
<dbReference type="OrthoDB" id="6038785at2"/>
<comment type="caution">
    <text evidence="4">The sequence shown here is derived from an EMBL/GenBank/DDBJ whole genome shotgun (WGS) entry which is preliminary data.</text>
</comment>
<keyword evidence="5" id="KW-1185">Reference proteome</keyword>
<evidence type="ECO:0000256" key="2">
    <source>
        <dbReference type="SAM" id="SignalP"/>
    </source>
</evidence>
<dbReference type="Gene3D" id="2.40.160.90">
    <property type="match status" value="1"/>
</dbReference>
<dbReference type="RefSeq" id="WP_126698544.1">
    <property type="nucleotide sequence ID" value="NZ_RWKW01000020.1"/>
</dbReference>
<accession>A0A3R9YUF8</accession>
<gene>
    <name evidence="4" type="ORF">EJC49_05950</name>
</gene>
<dbReference type="Proteomes" id="UP000278398">
    <property type="component" value="Unassembled WGS sequence"/>
</dbReference>
<protein>
    <recommendedName>
        <fullName evidence="3">FecR protein domain-containing protein</fullName>
    </recommendedName>
</protein>
<evidence type="ECO:0000313" key="4">
    <source>
        <dbReference type="EMBL" id="RST87345.1"/>
    </source>
</evidence>
<organism evidence="4 5">
    <name type="scientific">Aquibium carbonis</name>
    <dbReference type="NCBI Taxonomy" id="2495581"/>
    <lineage>
        <taxon>Bacteria</taxon>
        <taxon>Pseudomonadati</taxon>
        <taxon>Pseudomonadota</taxon>
        <taxon>Alphaproteobacteria</taxon>
        <taxon>Hyphomicrobiales</taxon>
        <taxon>Phyllobacteriaceae</taxon>
        <taxon>Aquibium</taxon>
    </lineage>
</organism>
<dbReference type="EMBL" id="RWKW01000020">
    <property type="protein sequence ID" value="RST87345.1"/>
    <property type="molecule type" value="Genomic_DNA"/>
</dbReference>
<evidence type="ECO:0000259" key="3">
    <source>
        <dbReference type="Pfam" id="PF04773"/>
    </source>
</evidence>
<feature type="chain" id="PRO_5018533831" description="FecR protein domain-containing protein" evidence="2">
    <location>
        <begin position="33"/>
        <end position="1575"/>
    </location>
</feature>
<proteinExistence type="predicted"/>